<dbReference type="Proteomes" id="UP001200741">
    <property type="component" value="Unassembled WGS sequence"/>
</dbReference>
<name>A0ABS8XW30_9BURK</name>
<dbReference type="SUPFAM" id="SSF88946">
    <property type="entry name" value="Sigma2 domain of RNA polymerase sigma factors"/>
    <property type="match status" value="1"/>
</dbReference>
<keyword evidence="3" id="KW-0731">Sigma factor</keyword>
<feature type="domain" description="RNA polymerase sigma-70 ECF-like HTH" evidence="5">
    <location>
        <begin position="17"/>
        <end position="177"/>
    </location>
</feature>
<dbReference type="InterPro" id="IPR013325">
    <property type="entry name" value="RNA_pol_sigma_r2"/>
</dbReference>
<organism evidence="6 7">
    <name type="scientific">Pelomonas cellulosilytica</name>
    <dbReference type="NCBI Taxonomy" id="2906762"/>
    <lineage>
        <taxon>Bacteria</taxon>
        <taxon>Pseudomonadati</taxon>
        <taxon>Pseudomonadota</taxon>
        <taxon>Betaproteobacteria</taxon>
        <taxon>Burkholderiales</taxon>
        <taxon>Sphaerotilaceae</taxon>
        <taxon>Roseateles</taxon>
    </lineage>
</organism>
<dbReference type="PANTHER" id="PTHR43133">
    <property type="entry name" value="RNA POLYMERASE ECF-TYPE SIGMA FACTO"/>
    <property type="match status" value="1"/>
</dbReference>
<evidence type="ECO:0000256" key="1">
    <source>
        <dbReference type="ARBA" id="ARBA00010641"/>
    </source>
</evidence>
<proteinExistence type="inferred from homology"/>
<keyword evidence="2" id="KW-0805">Transcription regulation</keyword>
<keyword evidence="7" id="KW-1185">Reference proteome</keyword>
<sequence length="182" mass="20125">MDASPGPCHQAPGCQPTAASELFNTLYAELSRLARREVRRSGGQHLVGTGTLVHEAWLDIHQRRSLAFDGPGRFLAYAARTMRGLMVDQLRASRAMKRGGDVVITALDTHHQDEVMRPESMEPLSEAIDALAALEADLADVVDLRFFCGFTLAEIATMKQVSERTVQRQWEKARLLLQLALG</sequence>
<evidence type="ECO:0000256" key="3">
    <source>
        <dbReference type="ARBA" id="ARBA00023082"/>
    </source>
</evidence>
<dbReference type="EMBL" id="JAJTWU010000005">
    <property type="protein sequence ID" value="MCE4555423.1"/>
    <property type="molecule type" value="Genomic_DNA"/>
</dbReference>
<comment type="similarity">
    <text evidence="1">Belongs to the sigma-70 factor family. ECF subfamily.</text>
</comment>
<reference evidence="6 7" key="1">
    <citation type="submission" date="2021-12" db="EMBL/GenBank/DDBJ databases">
        <title>Genome seq of P8.</title>
        <authorList>
            <person name="Seo T."/>
        </authorList>
    </citation>
    <scope>NUCLEOTIDE SEQUENCE [LARGE SCALE GENOMIC DNA]</scope>
    <source>
        <strain evidence="6 7">P8</strain>
    </source>
</reference>
<protein>
    <submittedName>
        <fullName evidence="6">Sigma-70 family RNA polymerase sigma factor</fullName>
    </submittedName>
</protein>
<dbReference type="RefSeq" id="WP_233372442.1">
    <property type="nucleotide sequence ID" value="NZ_JAJTWU010000005.1"/>
</dbReference>
<evidence type="ECO:0000313" key="7">
    <source>
        <dbReference type="Proteomes" id="UP001200741"/>
    </source>
</evidence>
<dbReference type="Gene3D" id="1.10.10.10">
    <property type="entry name" value="Winged helix-like DNA-binding domain superfamily/Winged helix DNA-binding domain"/>
    <property type="match status" value="1"/>
</dbReference>
<gene>
    <name evidence="6" type="ORF">LXT13_13485</name>
</gene>
<dbReference type="NCBIfam" id="TIGR02999">
    <property type="entry name" value="Sig-70_X6"/>
    <property type="match status" value="1"/>
</dbReference>
<dbReference type="InterPro" id="IPR036388">
    <property type="entry name" value="WH-like_DNA-bd_sf"/>
</dbReference>
<dbReference type="InterPro" id="IPR013324">
    <property type="entry name" value="RNA_pol_sigma_r3/r4-like"/>
</dbReference>
<dbReference type="InterPro" id="IPR011517">
    <property type="entry name" value="RNA_pol_sigma70_ECF-like"/>
</dbReference>
<dbReference type="InterPro" id="IPR039425">
    <property type="entry name" value="RNA_pol_sigma-70-like"/>
</dbReference>
<keyword evidence="4" id="KW-0804">Transcription</keyword>
<dbReference type="Pfam" id="PF07638">
    <property type="entry name" value="Sigma70_ECF"/>
    <property type="match status" value="1"/>
</dbReference>
<evidence type="ECO:0000256" key="4">
    <source>
        <dbReference type="ARBA" id="ARBA00023163"/>
    </source>
</evidence>
<dbReference type="SUPFAM" id="SSF88659">
    <property type="entry name" value="Sigma3 and sigma4 domains of RNA polymerase sigma factors"/>
    <property type="match status" value="1"/>
</dbReference>
<evidence type="ECO:0000313" key="6">
    <source>
        <dbReference type="EMBL" id="MCE4555423.1"/>
    </source>
</evidence>
<dbReference type="NCBIfam" id="TIGR02937">
    <property type="entry name" value="sigma70-ECF"/>
    <property type="match status" value="1"/>
</dbReference>
<dbReference type="InterPro" id="IPR014284">
    <property type="entry name" value="RNA_pol_sigma-70_dom"/>
</dbReference>
<dbReference type="PANTHER" id="PTHR43133:SF39">
    <property type="entry name" value="SIMILAR TO RNA POLYMERASE SIGMA-E FACTOR"/>
    <property type="match status" value="1"/>
</dbReference>
<comment type="caution">
    <text evidence="6">The sequence shown here is derived from an EMBL/GenBank/DDBJ whole genome shotgun (WGS) entry which is preliminary data.</text>
</comment>
<dbReference type="Gene3D" id="1.10.1740.10">
    <property type="match status" value="1"/>
</dbReference>
<evidence type="ECO:0000259" key="5">
    <source>
        <dbReference type="Pfam" id="PF07638"/>
    </source>
</evidence>
<dbReference type="InterPro" id="IPR053812">
    <property type="entry name" value="HTH_Sigma70_ECF-like"/>
</dbReference>
<accession>A0ABS8XW30</accession>
<evidence type="ECO:0000256" key="2">
    <source>
        <dbReference type="ARBA" id="ARBA00023015"/>
    </source>
</evidence>